<feature type="domain" description="Response regulatory" evidence="2">
    <location>
        <begin position="5"/>
        <end position="130"/>
    </location>
</feature>
<dbReference type="PROSITE" id="PS50110">
    <property type="entry name" value="RESPONSE_REGULATORY"/>
    <property type="match status" value="1"/>
</dbReference>
<dbReference type="Proteomes" id="UP001302806">
    <property type="component" value="Chromosome"/>
</dbReference>
<dbReference type="Gene3D" id="3.40.50.2300">
    <property type="match status" value="1"/>
</dbReference>
<organism evidence="3 4">
    <name type="scientific">Thalassobellus suaedae</name>
    <dbReference type="NCBI Taxonomy" id="3074124"/>
    <lineage>
        <taxon>Bacteria</taxon>
        <taxon>Pseudomonadati</taxon>
        <taxon>Bacteroidota</taxon>
        <taxon>Flavobacteriia</taxon>
        <taxon>Flavobacteriales</taxon>
        <taxon>Flavobacteriaceae</taxon>
        <taxon>Thalassobellus</taxon>
    </lineage>
</organism>
<accession>A0ABY9XWZ7</accession>
<evidence type="ECO:0000313" key="3">
    <source>
        <dbReference type="EMBL" id="WNH10483.1"/>
    </source>
</evidence>
<evidence type="ECO:0000256" key="1">
    <source>
        <dbReference type="PROSITE-ProRule" id="PRU00169"/>
    </source>
</evidence>
<evidence type="ECO:0000313" key="4">
    <source>
        <dbReference type="Proteomes" id="UP001302806"/>
    </source>
</evidence>
<proteinExistence type="predicted"/>
<dbReference type="Pfam" id="PF00072">
    <property type="entry name" value="Response_reg"/>
    <property type="match status" value="1"/>
</dbReference>
<protein>
    <submittedName>
        <fullName evidence="3">Response regulator</fullName>
    </submittedName>
</protein>
<evidence type="ECO:0000259" key="2">
    <source>
        <dbReference type="PROSITE" id="PS50110"/>
    </source>
</evidence>
<dbReference type="RefSeq" id="WP_415866741.1">
    <property type="nucleotide sequence ID" value="NZ_CP134537.1"/>
</dbReference>
<dbReference type="SUPFAM" id="SSF52172">
    <property type="entry name" value="CheY-like"/>
    <property type="match status" value="1"/>
</dbReference>
<dbReference type="EMBL" id="CP134537">
    <property type="protein sequence ID" value="WNH10483.1"/>
    <property type="molecule type" value="Genomic_DNA"/>
</dbReference>
<feature type="modified residue" description="4-aspartylphosphate" evidence="1">
    <location>
        <position position="63"/>
    </location>
</feature>
<dbReference type="SMART" id="SM00448">
    <property type="entry name" value="REC"/>
    <property type="match status" value="1"/>
</dbReference>
<dbReference type="InterPro" id="IPR011006">
    <property type="entry name" value="CheY-like_superfamily"/>
</dbReference>
<dbReference type="InterPro" id="IPR001789">
    <property type="entry name" value="Sig_transdc_resp-reg_receiver"/>
</dbReference>
<gene>
    <name evidence="3" type="ORF">RHP51_07460</name>
</gene>
<name>A0ABY9XWZ7_9FLAO</name>
<dbReference type="PANTHER" id="PTHR44520">
    <property type="entry name" value="RESPONSE REGULATOR RCP1-RELATED"/>
    <property type="match status" value="1"/>
</dbReference>
<keyword evidence="1" id="KW-0597">Phosphoprotein</keyword>
<dbReference type="CDD" id="cd17557">
    <property type="entry name" value="REC_Rcp-like"/>
    <property type="match status" value="1"/>
</dbReference>
<sequence length="144" mass="16354">MKNVHILLVEDNEGDILLTTEALEEVKLANTVSIARDGEIAIKFLNKEAPYQNEEEPDLILLDINLPKVNGQEVLKYIKSSDHLKHIPVIVLTTSSSYEDVTRSYRSYANCYIVKPVEIDAFIKAIGQIENFWISIVKLPNKNQ</sequence>
<reference evidence="3 4" key="1">
    <citation type="submission" date="2023-09" db="EMBL/GenBank/DDBJ databases">
        <title>Thalassobella suaedae gen. nov., sp. nov., a marine bacterium of the family Flavobacteriaceae isolated from a halophyte Suaeda japonica.</title>
        <authorList>
            <person name="Lee S.Y."/>
            <person name="Hwang C.Y."/>
        </authorList>
    </citation>
    <scope>NUCLEOTIDE SEQUENCE [LARGE SCALE GENOMIC DNA]</scope>
    <source>
        <strain evidence="3 4">HL-DH14</strain>
    </source>
</reference>
<dbReference type="InterPro" id="IPR052893">
    <property type="entry name" value="TCS_response_regulator"/>
</dbReference>
<dbReference type="PANTHER" id="PTHR44520:SF2">
    <property type="entry name" value="RESPONSE REGULATOR RCP1"/>
    <property type="match status" value="1"/>
</dbReference>